<dbReference type="Proteomes" id="UP001183794">
    <property type="component" value="Unassembled WGS sequence"/>
</dbReference>
<dbReference type="RefSeq" id="WP_310170659.1">
    <property type="nucleotide sequence ID" value="NZ_BAABHE010000002.1"/>
</dbReference>
<accession>A0ABU2AXR0</accession>
<evidence type="ECO:0000313" key="2">
    <source>
        <dbReference type="EMBL" id="MDR7346127.1"/>
    </source>
</evidence>
<feature type="chain" id="PRO_5046825163" evidence="1">
    <location>
        <begin position="26"/>
        <end position="63"/>
    </location>
</feature>
<dbReference type="EMBL" id="JAVDYJ010000001">
    <property type="protein sequence ID" value="MDR7346127.1"/>
    <property type="molecule type" value="Genomic_DNA"/>
</dbReference>
<reference evidence="2 3" key="1">
    <citation type="submission" date="2023-07" db="EMBL/GenBank/DDBJ databases">
        <title>Sequencing the genomes of 1000 actinobacteria strains.</title>
        <authorList>
            <person name="Klenk H.-P."/>
        </authorList>
    </citation>
    <scope>NUCLEOTIDE SEQUENCE [LARGE SCALE GENOMIC DNA]</scope>
    <source>
        <strain evidence="2 3">DSM 22966</strain>
    </source>
</reference>
<feature type="signal peptide" evidence="1">
    <location>
        <begin position="1"/>
        <end position="25"/>
    </location>
</feature>
<evidence type="ECO:0000256" key="1">
    <source>
        <dbReference type="SAM" id="SignalP"/>
    </source>
</evidence>
<protein>
    <submittedName>
        <fullName evidence="2">Uncharacterized protein</fullName>
    </submittedName>
</protein>
<organism evidence="2 3">
    <name type="scientific">Enteractinococcus fodinae</name>
    <dbReference type="NCBI Taxonomy" id="684663"/>
    <lineage>
        <taxon>Bacteria</taxon>
        <taxon>Bacillati</taxon>
        <taxon>Actinomycetota</taxon>
        <taxon>Actinomycetes</taxon>
        <taxon>Micrococcales</taxon>
        <taxon>Micrococcaceae</taxon>
    </lineage>
</organism>
<keyword evidence="3" id="KW-1185">Reference proteome</keyword>
<keyword evidence="1" id="KW-0732">Signal</keyword>
<proteinExistence type="predicted"/>
<sequence length="63" mass="6489">MKKRLATLAVVAVASLGLAAPGSSASDIGPTERPSSQMVETMTDVAGTSASRSFACILMRMCR</sequence>
<name>A0ABU2AXR0_9MICC</name>
<gene>
    <name evidence="2" type="ORF">J2S62_000384</name>
</gene>
<comment type="caution">
    <text evidence="2">The sequence shown here is derived from an EMBL/GenBank/DDBJ whole genome shotgun (WGS) entry which is preliminary data.</text>
</comment>
<evidence type="ECO:0000313" key="3">
    <source>
        <dbReference type="Proteomes" id="UP001183794"/>
    </source>
</evidence>